<reference evidence="2 3" key="1">
    <citation type="journal article" date="2018" name="Nat. Biotechnol.">
        <title>A standardized bacterial taxonomy based on genome phylogeny substantially revises the tree of life.</title>
        <authorList>
            <person name="Parks D.H."/>
            <person name="Chuvochina M."/>
            <person name="Waite D.W."/>
            <person name="Rinke C."/>
            <person name="Skarshewski A."/>
            <person name="Chaumeil P.A."/>
            <person name="Hugenholtz P."/>
        </authorList>
    </citation>
    <scope>NUCLEOTIDE SEQUENCE [LARGE SCALE GENOMIC DNA]</scope>
    <source>
        <strain evidence="2">UBA9360</strain>
    </source>
</reference>
<dbReference type="EMBL" id="DMUP01000041">
    <property type="protein sequence ID" value="HAR55485.1"/>
    <property type="molecule type" value="Genomic_DNA"/>
</dbReference>
<accession>A0A348WLS3</accession>
<dbReference type="AlphaFoldDB" id="A0A348WLS3"/>
<evidence type="ECO:0000256" key="1">
    <source>
        <dbReference type="SAM" id="Phobius"/>
    </source>
</evidence>
<gene>
    <name evidence="2" type="ORF">DCR58_01725</name>
</gene>
<proteinExistence type="predicted"/>
<evidence type="ECO:0000313" key="2">
    <source>
        <dbReference type="EMBL" id="HAR55485.1"/>
    </source>
</evidence>
<comment type="caution">
    <text evidence="2">The sequence shown here is derived from an EMBL/GenBank/DDBJ whole genome shotgun (WGS) entry which is preliminary data.</text>
</comment>
<keyword evidence="1" id="KW-1133">Transmembrane helix</keyword>
<keyword evidence="1" id="KW-0812">Transmembrane</keyword>
<protein>
    <submittedName>
        <fullName evidence="2">Uncharacterized protein</fullName>
    </submittedName>
</protein>
<dbReference type="STRING" id="314276.OS145_12724"/>
<evidence type="ECO:0000313" key="3">
    <source>
        <dbReference type="Proteomes" id="UP000262878"/>
    </source>
</evidence>
<feature type="transmembrane region" description="Helical" evidence="1">
    <location>
        <begin position="12"/>
        <end position="33"/>
    </location>
</feature>
<dbReference type="RefSeq" id="WP_272978265.1">
    <property type="nucleotide sequence ID" value="NZ_DAIRLQ010000003.1"/>
</dbReference>
<sequence>MKSRLNLQLNSGHVLVESLIVAGLWVLLVLSIADELLPAVKTSETTLAQQRHRIFSEPEDSELLQRSSDYTSAQVSHRVLGPLDKLVKNELDIDNFVQPEQETSLWPMAQIRNDWSARDDAALRDRPAGWVINRVLDMGWLNAVRDIIAILPFAREFSSDSLIWGHIDDEIVPEEEETCSRIFQWLC</sequence>
<organism evidence="2 3">
    <name type="scientific">Idiomarina baltica</name>
    <dbReference type="NCBI Taxonomy" id="190892"/>
    <lineage>
        <taxon>Bacteria</taxon>
        <taxon>Pseudomonadati</taxon>
        <taxon>Pseudomonadota</taxon>
        <taxon>Gammaproteobacteria</taxon>
        <taxon>Alteromonadales</taxon>
        <taxon>Idiomarinaceae</taxon>
        <taxon>Idiomarina</taxon>
    </lineage>
</organism>
<dbReference type="Proteomes" id="UP000262878">
    <property type="component" value="Unassembled WGS sequence"/>
</dbReference>
<name>A0A348WLS3_9GAMM</name>
<keyword evidence="1" id="KW-0472">Membrane</keyword>